<evidence type="ECO:0000256" key="2">
    <source>
        <dbReference type="ARBA" id="ARBA00010617"/>
    </source>
</evidence>
<evidence type="ECO:0000256" key="5">
    <source>
        <dbReference type="ARBA" id="ARBA00023002"/>
    </source>
</evidence>
<dbReference type="Pfam" id="PF00067">
    <property type="entry name" value="p450"/>
    <property type="match status" value="1"/>
</dbReference>
<comment type="pathway">
    <text evidence="1">Antibiotic biosynthesis; vancomycin biosynthesis.</text>
</comment>
<dbReference type="OrthoDB" id="3664945at2"/>
<dbReference type="InParanoid" id="A0A263CWV4"/>
<dbReference type="CDD" id="cd11030">
    <property type="entry name" value="CYP105-like"/>
    <property type="match status" value="1"/>
</dbReference>
<dbReference type="GO" id="GO:0016705">
    <property type="term" value="F:oxidoreductase activity, acting on paired donors, with incorporation or reduction of molecular oxygen"/>
    <property type="evidence" value="ECO:0007669"/>
    <property type="project" value="InterPro"/>
</dbReference>
<protein>
    <submittedName>
        <fullName evidence="11">Cytochrome</fullName>
    </submittedName>
</protein>
<dbReference type="GO" id="GO:0005506">
    <property type="term" value="F:iron ion binding"/>
    <property type="evidence" value="ECO:0007669"/>
    <property type="project" value="InterPro"/>
</dbReference>
<keyword evidence="6 9" id="KW-0408">Iron</keyword>
<evidence type="ECO:0000256" key="6">
    <source>
        <dbReference type="ARBA" id="ARBA00023004"/>
    </source>
</evidence>
<evidence type="ECO:0000313" key="11">
    <source>
        <dbReference type="EMBL" id="OZM69917.1"/>
    </source>
</evidence>
<dbReference type="InterPro" id="IPR001128">
    <property type="entry name" value="Cyt_P450"/>
</dbReference>
<keyword evidence="3 9" id="KW-0349">Heme</keyword>
<comment type="caution">
    <text evidence="11">The sequence shown here is derived from an EMBL/GenBank/DDBJ whole genome shotgun (WGS) entry which is preliminary data.</text>
</comment>
<keyword evidence="5 9" id="KW-0560">Oxidoreductase</keyword>
<keyword evidence="7 9" id="KW-0503">Monooxygenase</keyword>
<accession>A0A263CWV4</accession>
<dbReference type="PROSITE" id="PS00086">
    <property type="entry name" value="CYTOCHROME_P450"/>
    <property type="match status" value="1"/>
</dbReference>
<comment type="similarity">
    <text evidence="2 9">Belongs to the cytochrome P450 family.</text>
</comment>
<evidence type="ECO:0000256" key="9">
    <source>
        <dbReference type="RuleBase" id="RU000461"/>
    </source>
</evidence>
<dbReference type="GO" id="GO:0020037">
    <property type="term" value="F:heme binding"/>
    <property type="evidence" value="ECO:0007669"/>
    <property type="project" value="InterPro"/>
</dbReference>
<dbReference type="PRINTS" id="PR00385">
    <property type="entry name" value="P450"/>
</dbReference>
<reference evidence="11 12" key="1">
    <citation type="submission" date="2017-07" db="EMBL/GenBank/DDBJ databases">
        <title>Amycolatopsis antarcticus sp. nov., isolated from the surface of an Antarcticus brown macroalga.</title>
        <authorList>
            <person name="Wang J."/>
            <person name="Leiva S."/>
            <person name="Huang J."/>
            <person name="Huang Y."/>
        </authorList>
    </citation>
    <scope>NUCLEOTIDE SEQUENCE [LARGE SCALE GENOMIC DNA]</scope>
    <source>
        <strain evidence="11 12">AU-G6</strain>
    </source>
</reference>
<dbReference type="RefSeq" id="WP_094866339.1">
    <property type="nucleotide sequence ID" value="NZ_NKYE01000031.1"/>
</dbReference>
<evidence type="ECO:0000256" key="1">
    <source>
        <dbReference type="ARBA" id="ARBA00004660"/>
    </source>
</evidence>
<evidence type="ECO:0000256" key="3">
    <source>
        <dbReference type="ARBA" id="ARBA00022617"/>
    </source>
</evidence>
<comment type="function">
    <text evidence="8">Involved in the coupling of aromatic side chains of the heptapeptide of vancomycin.</text>
</comment>
<dbReference type="SUPFAM" id="SSF48264">
    <property type="entry name" value="Cytochrome P450"/>
    <property type="match status" value="1"/>
</dbReference>
<dbReference type="Proteomes" id="UP000242444">
    <property type="component" value="Unassembled WGS sequence"/>
</dbReference>
<dbReference type="AlphaFoldDB" id="A0A263CWV4"/>
<gene>
    <name evidence="11" type="ORF">CFN78_28040</name>
</gene>
<feature type="region of interest" description="Disordered" evidence="10">
    <location>
        <begin position="1"/>
        <end position="22"/>
    </location>
</feature>
<dbReference type="InterPro" id="IPR002397">
    <property type="entry name" value="Cyt_P450_B"/>
</dbReference>
<evidence type="ECO:0000256" key="8">
    <source>
        <dbReference type="ARBA" id="ARBA00055433"/>
    </source>
</evidence>
<dbReference type="InterPro" id="IPR017972">
    <property type="entry name" value="Cyt_P450_CS"/>
</dbReference>
<sequence>MTSTDQDIVPFPLREPGAPFPPPVYDGFRGRTGLTRTQLPSGQPVWLVTRHADVRAVLTDPRISANPANPGFPKVGPTGGVPTQDEIPGWFVGLDPPEHDRFRRVLIPEFSVRRIRAWQPVIESVVTDCVDELLARDGSADLVADFALPVPSRIIATILGVPQSDRDFFESRTQILVNLAASTEGQRTEAVRQLRRHIGRLVAAKRKWPADDLVSRILATEVLSAEELTGVAMLLLIAGHETTANNIALGVMTLVENPEWIGDERVIEELIRYHSVADLVAMRTAVDDVEIGGQLVRAGEGIMPLIAAANHDETVFGCPREFDPGRSARGHVGFGYGVHQCLGQNLVRAEMACVYRTLFQRAPTLRLATSVADLPFKHDGTLFGLHALPVAW</sequence>
<dbReference type="InterPro" id="IPR036396">
    <property type="entry name" value="Cyt_P450_sf"/>
</dbReference>
<dbReference type="PANTHER" id="PTHR46696">
    <property type="entry name" value="P450, PUTATIVE (EUROFUNG)-RELATED"/>
    <property type="match status" value="1"/>
</dbReference>
<evidence type="ECO:0000256" key="4">
    <source>
        <dbReference type="ARBA" id="ARBA00022723"/>
    </source>
</evidence>
<evidence type="ECO:0000256" key="7">
    <source>
        <dbReference type="ARBA" id="ARBA00023033"/>
    </source>
</evidence>
<dbReference type="Gene3D" id="1.10.630.10">
    <property type="entry name" value="Cytochrome P450"/>
    <property type="match status" value="1"/>
</dbReference>
<keyword evidence="4 9" id="KW-0479">Metal-binding</keyword>
<dbReference type="PANTHER" id="PTHR46696:SF1">
    <property type="entry name" value="CYTOCHROME P450 YJIB-RELATED"/>
    <property type="match status" value="1"/>
</dbReference>
<organism evidence="11 12">
    <name type="scientific">Amycolatopsis antarctica</name>
    <dbReference type="NCBI Taxonomy" id="1854586"/>
    <lineage>
        <taxon>Bacteria</taxon>
        <taxon>Bacillati</taxon>
        <taxon>Actinomycetota</taxon>
        <taxon>Actinomycetes</taxon>
        <taxon>Pseudonocardiales</taxon>
        <taxon>Pseudonocardiaceae</taxon>
        <taxon>Amycolatopsis</taxon>
    </lineage>
</organism>
<dbReference type="FunFam" id="1.10.630.10:FF:000018">
    <property type="entry name" value="Cytochrome P450 monooxygenase"/>
    <property type="match status" value="1"/>
</dbReference>
<dbReference type="EMBL" id="NKYE01000031">
    <property type="protein sequence ID" value="OZM69917.1"/>
    <property type="molecule type" value="Genomic_DNA"/>
</dbReference>
<dbReference type="PRINTS" id="PR00359">
    <property type="entry name" value="BP450"/>
</dbReference>
<evidence type="ECO:0000313" key="12">
    <source>
        <dbReference type="Proteomes" id="UP000242444"/>
    </source>
</evidence>
<evidence type="ECO:0000256" key="10">
    <source>
        <dbReference type="SAM" id="MobiDB-lite"/>
    </source>
</evidence>
<name>A0A263CWV4_9PSEU</name>
<dbReference type="GO" id="GO:0004497">
    <property type="term" value="F:monooxygenase activity"/>
    <property type="evidence" value="ECO:0007669"/>
    <property type="project" value="UniProtKB-KW"/>
</dbReference>
<keyword evidence="12" id="KW-1185">Reference proteome</keyword>
<proteinExistence type="inferred from homology"/>